<organism evidence="1 2">
    <name type="scientific">Phlebia brevispora</name>
    <dbReference type="NCBI Taxonomy" id="194682"/>
    <lineage>
        <taxon>Eukaryota</taxon>
        <taxon>Fungi</taxon>
        <taxon>Dikarya</taxon>
        <taxon>Basidiomycota</taxon>
        <taxon>Agaricomycotina</taxon>
        <taxon>Agaricomycetes</taxon>
        <taxon>Polyporales</taxon>
        <taxon>Meruliaceae</taxon>
        <taxon>Phlebia</taxon>
    </lineage>
</organism>
<accession>A0ACC1S975</accession>
<protein>
    <submittedName>
        <fullName evidence="1">Uncharacterized protein</fullName>
    </submittedName>
</protein>
<reference evidence="1" key="1">
    <citation type="submission" date="2022-07" db="EMBL/GenBank/DDBJ databases">
        <title>Genome Sequence of Phlebia brevispora.</title>
        <authorList>
            <person name="Buettner E."/>
        </authorList>
    </citation>
    <scope>NUCLEOTIDE SEQUENCE</scope>
    <source>
        <strain evidence="1">MPL23</strain>
    </source>
</reference>
<comment type="caution">
    <text evidence="1">The sequence shown here is derived from an EMBL/GenBank/DDBJ whole genome shotgun (WGS) entry which is preliminary data.</text>
</comment>
<proteinExistence type="predicted"/>
<sequence>MSFDPQFAVLASPPGILSTLGNSTSMLRVDNIPDNLTFISTIRQTFLNQSIGGVSLDTGSGQSLFAWEATPPGMTGLVMLNLASNVVFNHALNTSNQVGPRLIMANFEQLPGISGEVLNGLKWLAFYGAAIAVYPAFFSLYVSKERRSSVQAMQLSNGLADPAGLWLGHLMFDSIFGVIAATIIIIIFAAVSNQFHGLGLFWLVLVFYGIASALFSYCVSLVVSSPLAAFAASAGYQVVMFVLYTADYLLILTYAKSTMADHEMTVTHYALSVASPVASALRAAFVSVNLFSLLCDNGRIATPAELGTISKFGGPILYLIIYSFILFGILVWADSGSVLPRRKTWLHRAARARTIEHNTTSGSSTPSEDDVEKEAVAVSDSDDILRVLDVSKAFGGPSNKVVDDVSFGVNRNTIFALLGPNGAGKTTTFNIIRGEIIPDQGDVLINETSVVHHPRSARLSLGVCPQFTAVDSQLTVREHLIIYGRLKGLYRGEELMSNVENLMRATSLHQYADRLASKLSGGNQRKLSLAIALIGNPSCILIDEFSTGIDAKMKREMWNTLRNVAVGKAIIITTHSMEEASALATKVGILAKRMLAVGSIDQLASRYATYEVHFSCRTSEEVVHAQELMASIPGARMAEDVATRFEVPIGEDLTLSNLFSQLSANAGPAEYAVERATLESIFLKHRATIAYIIFVFLHDIYIHMMGTCKRRQDIIEIKGCAFGCCDDLYYYTTVRRSVQTLEQVNVFSWIYEGYAHTRTARNNQVGFADTSTPDRSQKLVDEIDLYAARYTQVTPLVMLLYHHSLTLSDEIDLFWNRRWSIAQLLFFLIRYPPIGWEIFLVIAYFDKHDSARLCVQIFGNNFLLLNHATVRYGDTKSWLRQVVLCLKDHLQIHSQMFHQGITVIYTIHAILILRLYGLYGSKKLMYALSTLLALAFGAELYVAVSFSPTFIAVDLGSPIGNVCVTENTSKMSFVWIPILTFEIIVFLLALYKGIEQFRNGAIQASGLMQVMIRDSFAYFLIIVAVDIANLIAWIHVRPTLRSVTFTFTGTLMSILGSLMLMNIRLEARSQAKGLDTIEMLSAHTHSDSGIAFRRPAESSGVSSLE</sequence>
<evidence type="ECO:0000313" key="2">
    <source>
        <dbReference type="Proteomes" id="UP001148662"/>
    </source>
</evidence>
<gene>
    <name evidence="1" type="ORF">NM688_g7082</name>
</gene>
<dbReference type="EMBL" id="JANHOG010001582">
    <property type="protein sequence ID" value="KAJ3534775.1"/>
    <property type="molecule type" value="Genomic_DNA"/>
</dbReference>
<evidence type="ECO:0000313" key="1">
    <source>
        <dbReference type="EMBL" id="KAJ3534775.1"/>
    </source>
</evidence>
<name>A0ACC1S975_9APHY</name>
<keyword evidence="2" id="KW-1185">Reference proteome</keyword>
<dbReference type="Proteomes" id="UP001148662">
    <property type="component" value="Unassembled WGS sequence"/>
</dbReference>